<comment type="similarity">
    <text evidence="1">Belongs to the NAD(P)H dehydrogenase (quinone) family.</text>
</comment>
<dbReference type="PANTHER" id="PTHR10204:SF34">
    <property type="entry name" value="NAD(P)H DEHYDROGENASE [QUINONE] 1 ISOFORM 1"/>
    <property type="match status" value="1"/>
</dbReference>
<dbReference type="EMBL" id="LQNZ01000076">
    <property type="protein sequence ID" value="KXT95178.1"/>
    <property type="molecule type" value="Genomic_DNA"/>
</dbReference>
<feature type="domain" description="Flavodoxin-like fold" evidence="3">
    <location>
        <begin position="1"/>
        <end position="202"/>
    </location>
</feature>
<dbReference type="InterPro" id="IPR003680">
    <property type="entry name" value="Flavodoxin_fold"/>
</dbReference>
<dbReference type="GO" id="GO:0005829">
    <property type="term" value="C:cytosol"/>
    <property type="evidence" value="ECO:0007669"/>
    <property type="project" value="TreeGrafter"/>
</dbReference>
<organism evidence="4 5">
    <name type="scientific">Streptococcus oralis</name>
    <dbReference type="NCBI Taxonomy" id="1303"/>
    <lineage>
        <taxon>Bacteria</taxon>
        <taxon>Bacillati</taxon>
        <taxon>Bacillota</taxon>
        <taxon>Bacilli</taxon>
        <taxon>Lactobacillales</taxon>
        <taxon>Streptococcaceae</taxon>
        <taxon>Streptococcus</taxon>
    </lineage>
</organism>
<proteinExistence type="inferred from homology"/>
<dbReference type="Gene3D" id="3.40.50.360">
    <property type="match status" value="1"/>
</dbReference>
<dbReference type="RefSeq" id="WP_061427472.1">
    <property type="nucleotide sequence ID" value="NZ_KQ970235.1"/>
</dbReference>
<sequence>MKILVINGHPDKGSFCQEIFQTIVENIDSNHHELESINLNEIDFDPVLRYGYRKRMEEDSFILRSQELIQWADHFIFVYPIWWSSMPSLLKGWIDRVFMPGIAYSANNKGSFIWNYLRGQQFKKLLKGKTASIYATSMAPTWWYKVFSGSINIPDSYEISVLKNAVLNHCGIKTKKVSILGELGREVNTNSTRHKYLQKVAEEVKALD</sequence>
<dbReference type="PANTHER" id="PTHR10204">
    <property type="entry name" value="NAD P H OXIDOREDUCTASE-RELATED"/>
    <property type="match status" value="1"/>
</dbReference>
<evidence type="ECO:0000313" key="4">
    <source>
        <dbReference type="EMBL" id="KXT95178.1"/>
    </source>
</evidence>
<evidence type="ECO:0000256" key="1">
    <source>
        <dbReference type="ARBA" id="ARBA00006252"/>
    </source>
</evidence>
<protein>
    <submittedName>
        <fullName evidence="4">NAD(P)H dehydrogenase, quinone family</fullName>
    </submittedName>
</protein>
<reference evidence="4 5" key="1">
    <citation type="submission" date="2016-01" db="EMBL/GenBank/DDBJ databases">
        <title>Highly variable Streptococcus oralis are common among viridans streptococci isolated from primates.</title>
        <authorList>
            <person name="Denapaite D."/>
            <person name="Rieger M."/>
            <person name="Koendgen S."/>
            <person name="Brueckner R."/>
            <person name="Ochigava I."/>
            <person name="Kappeler P."/>
            <person name="Maetz-Rensing K."/>
            <person name="Leendertz F."/>
            <person name="Hakenbeck R."/>
        </authorList>
    </citation>
    <scope>NUCLEOTIDE SEQUENCE [LARGE SCALE GENOMIC DNA]</scope>
    <source>
        <strain evidence="4 5">DD27</strain>
    </source>
</reference>
<gene>
    <name evidence="4" type="ORF">SORDD27_00792</name>
</gene>
<dbReference type="Proteomes" id="UP000072363">
    <property type="component" value="Unassembled WGS sequence"/>
</dbReference>
<dbReference type="GO" id="GO:0003955">
    <property type="term" value="F:NAD(P)H dehydrogenase (quinone) activity"/>
    <property type="evidence" value="ECO:0007669"/>
    <property type="project" value="TreeGrafter"/>
</dbReference>
<evidence type="ECO:0000313" key="5">
    <source>
        <dbReference type="Proteomes" id="UP000072363"/>
    </source>
</evidence>
<dbReference type="Pfam" id="PF02525">
    <property type="entry name" value="Flavodoxin_2"/>
    <property type="match status" value="1"/>
</dbReference>
<evidence type="ECO:0000256" key="2">
    <source>
        <dbReference type="ARBA" id="ARBA00023002"/>
    </source>
</evidence>
<name>A0A139PXZ9_STROR</name>
<dbReference type="AlphaFoldDB" id="A0A139PXZ9"/>
<dbReference type="InterPro" id="IPR029039">
    <property type="entry name" value="Flavoprotein-like_sf"/>
</dbReference>
<evidence type="ECO:0000259" key="3">
    <source>
        <dbReference type="Pfam" id="PF02525"/>
    </source>
</evidence>
<comment type="caution">
    <text evidence="4">The sequence shown here is derived from an EMBL/GenBank/DDBJ whole genome shotgun (WGS) entry which is preliminary data.</text>
</comment>
<keyword evidence="2" id="KW-0560">Oxidoreductase</keyword>
<dbReference type="PATRIC" id="fig|1303.82.peg.851"/>
<dbReference type="SUPFAM" id="SSF52218">
    <property type="entry name" value="Flavoproteins"/>
    <property type="match status" value="1"/>
</dbReference>
<dbReference type="InterPro" id="IPR051545">
    <property type="entry name" value="NAD(P)H_dehydrogenase_qn"/>
</dbReference>
<accession>A0A139PXZ9</accession>